<comment type="subcellular location">
    <subcellularLocation>
        <location evidence="1">Cell envelope</location>
    </subcellularLocation>
</comment>
<keyword evidence="5" id="KW-1185">Reference proteome</keyword>
<dbReference type="EMBL" id="FOSZ01000014">
    <property type="protein sequence ID" value="SFL42765.1"/>
    <property type="molecule type" value="Genomic_DNA"/>
</dbReference>
<dbReference type="AlphaFoldDB" id="A0A1I4HKP5"/>
<keyword evidence="2" id="KW-0175">Coiled coil</keyword>
<evidence type="ECO:0000256" key="2">
    <source>
        <dbReference type="ARBA" id="ARBA00023054"/>
    </source>
</evidence>
<protein>
    <submittedName>
        <fullName evidence="4">Multidrug resistance efflux pump</fullName>
    </submittedName>
</protein>
<dbReference type="Gene3D" id="1.10.287.470">
    <property type="entry name" value="Helix hairpin bin"/>
    <property type="match status" value="1"/>
</dbReference>
<dbReference type="STRING" id="1280847.SAMN04488036_11421"/>
<evidence type="ECO:0000313" key="5">
    <source>
        <dbReference type="Proteomes" id="UP000198851"/>
    </source>
</evidence>
<evidence type="ECO:0000313" key="4">
    <source>
        <dbReference type="EMBL" id="SFL42765.1"/>
    </source>
</evidence>
<organism evidence="4 5">
    <name type="scientific">Shimia haliotis</name>
    <dbReference type="NCBI Taxonomy" id="1280847"/>
    <lineage>
        <taxon>Bacteria</taxon>
        <taxon>Pseudomonadati</taxon>
        <taxon>Pseudomonadota</taxon>
        <taxon>Alphaproteobacteria</taxon>
        <taxon>Rhodobacterales</taxon>
        <taxon>Roseobacteraceae</taxon>
    </lineage>
</organism>
<sequence length="474" mass="51863">MKIRHQPAGSDLSWTVQAPLTFEAPSGQVVRIDAWSLAGLSWPKEAGKCPQTGQLSVPFQGVDVRFPVRLTQPDSESFVEFSGLSGRQRETLALFYRALLSGRMASSEDVITSLDTPVDLVPMEETEEEKEESTKGRWPTPIRVVLHVVLYAMVALTVATILGTSLFNSFTRINVQHGRVVAPIAEHLPASEGFVKSISVKAGEAVVAGQVLVRLKDPEAQGKLALARSKLAHEQNELLSITRTLEALTSYHSVEAPDTRASAMRLAYTRFVGDRGFDTLWDRWRTEQATSPAQSVAQDPFVFAVARLKEVEAAQLAKVRGLRAARDAQKDAISLSHVRAPSDGLVHEVLVRKGQPYDYNDLAVVFEGDAPRVAQGWVSERFAETIFVGMPASIGINTAGRKKTLAGKVTDVAAGADPRRPGEFGIIVTVTPTNLSAQETKSALRKDAPVNLQVRRPWAQRMISRVKTLWSRDA</sequence>
<keyword evidence="3" id="KW-0812">Transmembrane</keyword>
<evidence type="ECO:0000256" key="3">
    <source>
        <dbReference type="SAM" id="Phobius"/>
    </source>
</evidence>
<proteinExistence type="predicted"/>
<dbReference type="GO" id="GO:0030313">
    <property type="term" value="C:cell envelope"/>
    <property type="evidence" value="ECO:0007669"/>
    <property type="project" value="UniProtKB-SubCell"/>
</dbReference>
<name>A0A1I4HKP5_9RHOB</name>
<dbReference type="Gene3D" id="2.40.50.100">
    <property type="match status" value="1"/>
</dbReference>
<dbReference type="InterPro" id="IPR050465">
    <property type="entry name" value="UPF0194_transport"/>
</dbReference>
<gene>
    <name evidence="4" type="ORF">SAMN04488036_11421</name>
</gene>
<accession>A0A1I4HKP5</accession>
<keyword evidence="3" id="KW-0472">Membrane</keyword>
<reference evidence="5" key="1">
    <citation type="submission" date="2016-10" db="EMBL/GenBank/DDBJ databases">
        <authorList>
            <person name="Varghese N."/>
            <person name="Submissions S."/>
        </authorList>
    </citation>
    <scope>NUCLEOTIDE SEQUENCE [LARGE SCALE GENOMIC DNA]</scope>
    <source>
        <strain evidence="5">DSM 28453</strain>
    </source>
</reference>
<keyword evidence="3" id="KW-1133">Transmembrane helix</keyword>
<feature type="transmembrane region" description="Helical" evidence="3">
    <location>
        <begin position="144"/>
        <end position="167"/>
    </location>
</feature>
<dbReference type="PANTHER" id="PTHR32347">
    <property type="entry name" value="EFFLUX SYSTEM COMPONENT YKNX-RELATED"/>
    <property type="match status" value="1"/>
</dbReference>
<evidence type="ECO:0000256" key="1">
    <source>
        <dbReference type="ARBA" id="ARBA00004196"/>
    </source>
</evidence>
<dbReference type="Proteomes" id="UP000198851">
    <property type="component" value="Unassembled WGS sequence"/>
</dbReference>